<dbReference type="AlphaFoldDB" id="A0A3S0IQY7"/>
<protein>
    <submittedName>
        <fullName evidence="3">Glucose 6-phosphate dehydrogenase</fullName>
    </submittedName>
</protein>
<evidence type="ECO:0000313" key="3">
    <source>
        <dbReference type="EMBL" id="RTR29470.1"/>
    </source>
</evidence>
<sequence>MTRQTSSRPDCTEPRLTTVRGAEAVIGELWDCLGVQTRAATGNLVALTERAHLDKVEQTLAGLQGRYAGRQIIGVMDGSDAVEVQVSLVPQEGGLYVERLRLEASEDQLRGAILPLLRPATLNYIWWAAENRPGGPLLAELTELADKVICDSLSLDIPPGRHFALADLSWARLTGWREALAQVFDRPEAAGQLPGLTRLELHYAGHNPLPAELYAGWVADTLRWPGLKNVYIQPGGCDRENGDLCQVTLSGPDVSFTLSVGPGGVVQTVGEWPGGGFEAKVQLRRLPLTAGLAELLADARSHPAFERAWSLAHQGDI</sequence>
<dbReference type="InterPro" id="IPR046801">
    <property type="entry name" value="OpcA_G6PD_N"/>
</dbReference>
<keyword evidence="4" id="KW-1185">Reference proteome</keyword>
<dbReference type="OrthoDB" id="128564at2"/>
<proteinExistence type="predicted"/>
<reference evidence="3 4" key="1">
    <citation type="submission" date="2018-12" db="EMBL/GenBank/DDBJ databases">
        <title>Deinococcus radiophilus ATCC 27603 genome sequencing and assembly.</title>
        <authorList>
            <person name="Maclea K.S."/>
            <person name="Maynard C.R."/>
        </authorList>
    </citation>
    <scope>NUCLEOTIDE SEQUENCE [LARGE SCALE GENOMIC DNA]</scope>
    <source>
        <strain evidence="3 4">ATCC 27603</strain>
    </source>
</reference>
<dbReference type="PANTHER" id="PTHR38658">
    <property type="entry name" value="OXPP CYCLE PROTEIN OPCA-RELATED"/>
    <property type="match status" value="1"/>
</dbReference>
<dbReference type="EMBL" id="RXPE01000004">
    <property type="protein sequence ID" value="RTR29470.1"/>
    <property type="molecule type" value="Genomic_DNA"/>
</dbReference>
<feature type="domain" description="Glucose-6-phosphate dehydrogenase assembly protein OpcA N-terminal" evidence="1">
    <location>
        <begin position="64"/>
        <end position="160"/>
    </location>
</feature>
<dbReference type="PANTHER" id="PTHR38658:SF1">
    <property type="entry name" value="OXPP CYCLE PROTEIN OPCA-RELATED"/>
    <property type="match status" value="1"/>
</dbReference>
<comment type="caution">
    <text evidence="3">The sequence shown here is derived from an EMBL/GenBank/DDBJ whole genome shotgun (WGS) entry which is preliminary data.</text>
</comment>
<accession>A0A3S0IQY7</accession>
<gene>
    <name evidence="3" type="ORF">EJ104_03530</name>
</gene>
<evidence type="ECO:0000259" key="2">
    <source>
        <dbReference type="Pfam" id="PF20171"/>
    </source>
</evidence>
<evidence type="ECO:0000259" key="1">
    <source>
        <dbReference type="Pfam" id="PF10128"/>
    </source>
</evidence>
<dbReference type="Pfam" id="PF20171">
    <property type="entry name" value="OpcA_G6PD_C"/>
    <property type="match status" value="1"/>
</dbReference>
<feature type="domain" description="Glucose-6-phosphate dehydrogenase assembly protein OpcA C-terminal" evidence="2">
    <location>
        <begin position="165"/>
        <end position="309"/>
    </location>
</feature>
<organism evidence="3 4">
    <name type="scientific">Deinococcus radiophilus</name>
    <dbReference type="NCBI Taxonomy" id="32062"/>
    <lineage>
        <taxon>Bacteria</taxon>
        <taxon>Thermotogati</taxon>
        <taxon>Deinococcota</taxon>
        <taxon>Deinococci</taxon>
        <taxon>Deinococcales</taxon>
        <taxon>Deinococcaceae</taxon>
        <taxon>Deinococcus</taxon>
    </lineage>
</organism>
<evidence type="ECO:0000313" key="4">
    <source>
        <dbReference type="Proteomes" id="UP000277766"/>
    </source>
</evidence>
<dbReference type="InterPro" id="IPR046802">
    <property type="entry name" value="OpcA_G6PD_C"/>
</dbReference>
<dbReference type="Proteomes" id="UP000277766">
    <property type="component" value="Unassembled WGS sequence"/>
</dbReference>
<dbReference type="RefSeq" id="WP_126351381.1">
    <property type="nucleotide sequence ID" value="NZ_CP086380.1"/>
</dbReference>
<dbReference type="Pfam" id="PF10128">
    <property type="entry name" value="OpcA_G6PD_assem"/>
    <property type="match status" value="1"/>
</dbReference>
<dbReference type="InterPro" id="IPR004555">
    <property type="entry name" value="G6PDH_assembly_OpcA"/>
</dbReference>
<name>A0A3S0IQY7_9DEIO</name>